<reference evidence="2" key="1">
    <citation type="submission" date="2024-07" db="EMBL/GenBank/DDBJ databases">
        <title>Complete genome sequence of Verrucomicrobiaceae bacterium NT6N.</title>
        <authorList>
            <person name="Huang C."/>
            <person name="Takami H."/>
            <person name="Hamasaki K."/>
        </authorList>
    </citation>
    <scope>NUCLEOTIDE SEQUENCE</scope>
    <source>
        <strain evidence="2">NT6N</strain>
    </source>
</reference>
<dbReference type="KEGG" id="osu:NT6N_20920"/>
<protein>
    <recommendedName>
        <fullName evidence="3">DUF4397 domain-containing protein</fullName>
    </recommendedName>
</protein>
<dbReference type="EMBL" id="AP026866">
    <property type="protein sequence ID" value="BDS07052.1"/>
    <property type="molecule type" value="Genomic_DNA"/>
</dbReference>
<evidence type="ECO:0000256" key="1">
    <source>
        <dbReference type="SAM" id="SignalP"/>
    </source>
</evidence>
<dbReference type="AlphaFoldDB" id="A0AAT9FMB1"/>
<name>A0AAT9FMB1_9BACT</name>
<sequence>MNSKTALRSCLPVLAVVGLFSSSKLQADPIQASCRTTCLGKWNGPELFIKHGSDYQKISLLDLGLSQPYLIPSDNQVSIYQENADAGAADPYTLIREVFLPKEMTDAILVFIPGEKGAKFELKVLDFNIKTYPGGAARFVNLCAESVEVTLGDQHKVLAPDEMGLLGEEVTDKTTSAMAASFLSKEDDDLQPGLIKTVLLRTPTKRQTFFLSSLKKPDGPPTLTFRVLVDFKR</sequence>
<keyword evidence="1" id="KW-0732">Signal</keyword>
<feature type="chain" id="PRO_5043647396" description="DUF4397 domain-containing protein" evidence="1">
    <location>
        <begin position="28"/>
        <end position="233"/>
    </location>
</feature>
<feature type="signal peptide" evidence="1">
    <location>
        <begin position="1"/>
        <end position="27"/>
    </location>
</feature>
<organism evidence="2">
    <name type="scientific">Oceaniferula spumae</name>
    <dbReference type="NCBI Taxonomy" id="2979115"/>
    <lineage>
        <taxon>Bacteria</taxon>
        <taxon>Pseudomonadati</taxon>
        <taxon>Verrucomicrobiota</taxon>
        <taxon>Verrucomicrobiia</taxon>
        <taxon>Verrucomicrobiales</taxon>
        <taxon>Verrucomicrobiaceae</taxon>
        <taxon>Oceaniferula</taxon>
    </lineage>
</organism>
<proteinExistence type="predicted"/>
<gene>
    <name evidence="2" type="ORF">NT6N_20920</name>
</gene>
<evidence type="ECO:0008006" key="3">
    <source>
        <dbReference type="Google" id="ProtNLM"/>
    </source>
</evidence>
<accession>A0AAT9FMB1</accession>
<evidence type="ECO:0000313" key="2">
    <source>
        <dbReference type="EMBL" id="BDS07052.1"/>
    </source>
</evidence>